<keyword evidence="2" id="KW-0539">Nucleus</keyword>
<evidence type="ECO:0000259" key="4">
    <source>
        <dbReference type="Pfam" id="PF08585"/>
    </source>
</evidence>
<sequence>MIYINKIQGFDEEIVVEFTNILNNGEAKVKGLIIRVSDEILVQVIGLPAQRETFPDKADLEVTRREFADNDEEFISDHQGLSGKKDTWKGVSSAGASGGIVTIWNLEIVKSEFLISSPCHVVISFTEIELKNWIMSNIYAPNSVGGRRKLWEELFGFRLLFKDVDWIIGGYFNMPLSLLEAPIHEGIILLMYQNGKPILPKEVIAGGGYDDDITLAEFLAKMHMGKSPHNKDKGGGVSPQTRVFDASGSEAPSKGKGQVALELFGSLKSRGWYLKDVSIVEQLLEEMDQLPHRHPFGRSETEKFVEGKLLDMDLKAIGDKCLPDASAIQRLSHLQGPKIVSLRNILESNDRAIVPNQQHGRLLRICLTDGHSNVIAIEYRPFASFPTETAPGTKVCLETTASVQSGILLLETHSLCILGGRVQSLYEEWEMECKYSGLFRSTLKSPQVQGLSGPPPFERIEISSVQSLHKLQASTSLNKQTVKQTTSFSRTQNTTTEVLLQDATVTKIGGKLPGTRAGQTKDNVGSSKNGIVTTERVRVGYELYKPKASEQRPVENLKSSSESLDKSLLSSNVATGVLSGKQEEEGSAGNLISSEQEANTTLSESNEILGGQPDTVTQKTVLVTEAIPVQNQAAAQKLLKKMSEADSRQDRFGRSRGRHNGRGKRDEAAFLTLDEWEMKNGKTNAISSRNDDISQDAELARQLQTQLDLEAANVRTAHEDEAENIRMSMFNFRNMSDDNQSGSRRPRGRGR</sequence>
<protein>
    <recommendedName>
        <fullName evidence="4">RecQ mediated genome instability protein 1 OB-fold domain-containing protein</fullName>
    </recommendedName>
</protein>
<keyword evidence="6" id="KW-1185">Reference proteome</keyword>
<dbReference type="Gene3D" id="2.40.50.770">
    <property type="entry name" value="RecQ-mediated genome instability protein Rmi1, C-terminal domain"/>
    <property type="match status" value="1"/>
</dbReference>
<feature type="domain" description="RecQ mediated genome instability protein 1 OB-fold" evidence="4">
    <location>
        <begin position="333"/>
        <end position="431"/>
    </location>
</feature>
<dbReference type="PANTHER" id="PTHR13681">
    <property type="entry name" value="SURVIVAL OF MOTOR NEURON-RELATED-SPLICING FACTOR 30-RELATED"/>
    <property type="match status" value="1"/>
</dbReference>
<evidence type="ECO:0000256" key="1">
    <source>
        <dbReference type="ARBA" id="ARBA00004123"/>
    </source>
</evidence>
<reference evidence="5 6" key="1">
    <citation type="journal article" date="2021" name="Nat. Plants">
        <title>The Taxus genome provides insights into paclitaxel biosynthesis.</title>
        <authorList>
            <person name="Xiong X."/>
            <person name="Gou J."/>
            <person name="Liao Q."/>
            <person name="Li Y."/>
            <person name="Zhou Q."/>
            <person name="Bi G."/>
            <person name="Li C."/>
            <person name="Du R."/>
            <person name="Wang X."/>
            <person name="Sun T."/>
            <person name="Guo L."/>
            <person name="Liang H."/>
            <person name="Lu P."/>
            <person name="Wu Y."/>
            <person name="Zhang Z."/>
            <person name="Ro D.K."/>
            <person name="Shang Y."/>
            <person name="Huang S."/>
            <person name="Yan J."/>
        </authorList>
    </citation>
    <scope>NUCLEOTIDE SEQUENCE [LARGE SCALE GENOMIC DNA]</scope>
    <source>
        <strain evidence="5">Ta-2019</strain>
    </source>
</reference>
<evidence type="ECO:0000256" key="2">
    <source>
        <dbReference type="ARBA" id="ARBA00023242"/>
    </source>
</evidence>
<dbReference type="InterPro" id="IPR042470">
    <property type="entry name" value="RMI1_N_C_sf"/>
</dbReference>
<dbReference type="AlphaFoldDB" id="A0AA38FHR8"/>
<name>A0AA38FHR8_TAXCH</name>
<dbReference type="Proteomes" id="UP000824469">
    <property type="component" value="Unassembled WGS sequence"/>
</dbReference>
<feature type="region of interest" description="Disordered" evidence="3">
    <location>
        <begin position="640"/>
        <end position="664"/>
    </location>
</feature>
<feature type="compositionally biased region" description="Polar residues" evidence="3">
    <location>
        <begin position="731"/>
        <end position="740"/>
    </location>
</feature>
<evidence type="ECO:0000313" key="5">
    <source>
        <dbReference type="EMBL" id="KAH9303578.1"/>
    </source>
</evidence>
<dbReference type="GO" id="GO:0005634">
    <property type="term" value="C:nucleus"/>
    <property type="evidence" value="ECO:0007669"/>
    <property type="project" value="UniProtKB-SubCell"/>
</dbReference>
<evidence type="ECO:0000256" key="3">
    <source>
        <dbReference type="SAM" id="MobiDB-lite"/>
    </source>
</evidence>
<feature type="compositionally biased region" description="Polar residues" evidence="3">
    <location>
        <begin position="590"/>
        <end position="606"/>
    </location>
</feature>
<accession>A0AA38FHR8</accession>
<feature type="region of interest" description="Disordered" evidence="3">
    <location>
        <begin position="575"/>
        <end position="613"/>
    </location>
</feature>
<dbReference type="Pfam" id="PF08585">
    <property type="entry name" value="RMI1_N_C"/>
    <property type="match status" value="1"/>
</dbReference>
<feature type="non-terminal residue" evidence="5">
    <location>
        <position position="751"/>
    </location>
</feature>
<dbReference type="SMART" id="SM01161">
    <property type="entry name" value="DUF1767"/>
    <property type="match status" value="1"/>
</dbReference>
<feature type="compositionally biased region" description="Basic and acidic residues" evidence="3">
    <location>
        <begin position="641"/>
        <end position="653"/>
    </location>
</feature>
<gene>
    <name evidence="5" type="ORF">KI387_007982</name>
</gene>
<proteinExistence type="predicted"/>
<dbReference type="EMBL" id="JAHRHJ020000008">
    <property type="protein sequence ID" value="KAH9303578.1"/>
    <property type="molecule type" value="Genomic_DNA"/>
</dbReference>
<organism evidence="5 6">
    <name type="scientific">Taxus chinensis</name>
    <name type="common">Chinese yew</name>
    <name type="synonym">Taxus wallichiana var. chinensis</name>
    <dbReference type="NCBI Taxonomy" id="29808"/>
    <lineage>
        <taxon>Eukaryota</taxon>
        <taxon>Viridiplantae</taxon>
        <taxon>Streptophyta</taxon>
        <taxon>Embryophyta</taxon>
        <taxon>Tracheophyta</taxon>
        <taxon>Spermatophyta</taxon>
        <taxon>Pinopsida</taxon>
        <taxon>Pinidae</taxon>
        <taxon>Conifers II</taxon>
        <taxon>Cupressales</taxon>
        <taxon>Taxaceae</taxon>
        <taxon>Taxus</taxon>
    </lineage>
</organism>
<comment type="subcellular location">
    <subcellularLocation>
        <location evidence="1">Nucleus</location>
    </subcellularLocation>
</comment>
<evidence type="ECO:0000313" key="6">
    <source>
        <dbReference type="Proteomes" id="UP000824469"/>
    </source>
</evidence>
<feature type="compositionally biased region" description="Polar residues" evidence="3">
    <location>
        <begin position="517"/>
        <end position="531"/>
    </location>
</feature>
<feature type="region of interest" description="Disordered" evidence="3">
    <location>
        <begin position="731"/>
        <end position="751"/>
    </location>
</feature>
<dbReference type="InterPro" id="IPR013894">
    <property type="entry name" value="RMI1_OB"/>
</dbReference>
<dbReference type="PANTHER" id="PTHR13681:SF24">
    <property type="entry name" value="TUDOR DOMAIN-CONTAINING PROTEIN 3"/>
    <property type="match status" value="1"/>
</dbReference>
<feature type="region of interest" description="Disordered" evidence="3">
    <location>
        <begin position="511"/>
        <end position="531"/>
    </location>
</feature>
<comment type="caution">
    <text evidence="5">The sequence shown here is derived from an EMBL/GenBank/DDBJ whole genome shotgun (WGS) entry which is preliminary data.</text>
</comment>